<reference evidence="2 4" key="2">
    <citation type="submission" date="2013-03" db="EMBL/GenBank/DDBJ databases">
        <title>The Genome Sequence of Enterococcus malodoratus ATCC_43197 (PacBio/Illumina hybrid assembly).</title>
        <authorList>
            <consortium name="The Broad Institute Genomics Platform"/>
            <consortium name="The Broad Institute Genome Sequencing Center for Infectious Disease"/>
            <person name="Earl A."/>
            <person name="Russ C."/>
            <person name="Gilmore M."/>
            <person name="Surin D."/>
            <person name="Walker B."/>
            <person name="Young S."/>
            <person name="Zeng Q."/>
            <person name="Gargeya S."/>
            <person name="Fitzgerald M."/>
            <person name="Haas B."/>
            <person name="Abouelleil A."/>
            <person name="Allen A.W."/>
            <person name="Alvarado L."/>
            <person name="Arachchi H.M."/>
            <person name="Berlin A.M."/>
            <person name="Chapman S.B."/>
            <person name="Gainer-Dewar J."/>
            <person name="Goldberg J."/>
            <person name="Griggs A."/>
            <person name="Gujja S."/>
            <person name="Hansen M."/>
            <person name="Howarth C."/>
            <person name="Imamovic A."/>
            <person name="Ireland A."/>
            <person name="Larimer J."/>
            <person name="McCowan C."/>
            <person name="Murphy C."/>
            <person name="Pearson M."/>
            <person name="Poon T.W."/>
            <person name="Priest M."/>
            <person name="Roberts A."/>
            <person name="Saif S."/>
            <person name="Shea T."/>
            <person name="Sisk P."/>
            <person name="Sykes S."/>
            <person name="Wortman J."/>
            <person name="Nusbaum C."/>
            <person name="Birren B."/>
        </authorList>
    </citation>
    <scope>NUCLEOTIDE SEQUENCE [LARGE SCALE GENOMIC DNA]</scope>
    <source>
        <strain evidence="2 4">ATCC 43197</strain>
    </source>
</reference>
<evidence type="ECO:0000313" key="1">
    <source>
        <dbReference type="EMBL" id="EOH80855.1"/>
    </source>
</evidence>
<protein>
    <submittedName>
        <fullName evidence="1">Uncharacterized protein</fullName>
    </submittedName>
</protein>
<proteinExistence type="predicted"/>
<organism evidence="1 3">
    <name type="scientific">Enterococcus malodoratus ATCC 43197</name>
    <dbReference type="NCBI Taxonomy" id="1158601"/>
    <lineage>
        <taxon>Bacteria</taxon>
        <taxon>Bacillati</taxon>
        <taxon>Bacillota</taxon>
        <taxon>Bacilli</taxon>
        <taxon>Lactobacillales</taxon>
        <taxon>Enterococcaceae</taxon>
        <taxon>Enterococcus</taxon>
    </lineage>
</organism>
<evidence type="ECO:0000313" key="2">
    <source>
        <dbReference type="EMBL" id="EOT69364.1"/>
    </source>
</evidence>
<dbReference type="AlphaFoldDB" id="R2RAZ1"/>
<accession>R2RAZ1</accession>
<dbReference type="EMBL" id="ASWA01000002">
    <property type="protein sequence ID" value="EOT69364.1"/>
    <property type="molecule type" value="Genomic_DNA"/>
</dbReference>
<dbReference type="Proteomes" id="UP000013783">
    <property type="component" value="Unassembled WGS sequence"/>
</dbReference>
<sequence>MIAVKAAFYFVALTFCSIIQGMKKTMLLSMIISRMIYGLRIRIIFSKRKMNTLKRRRMSVPLLADVKIQRRGKKGTQSINHKKFSRMIYGLRIGIIFLKRKMTTLKRRRMSVPLLAVKKIETRSKKITRI</sequence>
<comment type="caution">
    <text evidence="1">The sequence shown here is derived from an EMBL/GenBank/DDBJ whole genome shotgun (WGS) entry which is preliminary data.</text>
</comment>
<gene>
    <name evidence="2" type="ORF">I585_00827</name>
    <name evidence="1" type="ORF">UAI_00896</name>
</gene>
<evidence type="ECO:0000313" key="3">
    <source>
        <dbReference type="Proteomes" id="UP000013783"/>
    </source>
</evidence>
<dbReference type="EMBL" id="AJAK01000007">
    <property type="protein sequence ID" value="EOH80855.1"/>
    <property type="molecule type" value="Genomic_DNA"/>
</dbReference>
<reference evidence="1 3" key="1">
    <citation type="submission" date="2013-02" db="EMBL/GenBank/DDBJ databases">
        <title>The Genome Sequence of Enterococcus malodoratus ATCC_43197.</title>
        <authorList>
            <consortium name="The Broad Institute Genome Sequencing Platform"/>
            <consortium name="The Broad Institute Genome Sequencing Center for Infectious Disease"/>
            <person name="Earl A.M."/>
            <person name="Gilmore M.S."/>
            <person name="Lebreton F."/>
            <person name="Walker B."/>
            <person name="Young S.K."/>
            <person name="Zeng Q."/>
            <person name="Gargeya S."/>
            <person name="Fitzgerald M."/>
            <person name="Haas B."/>
            <person name="Abouelleil A."/>
            <person name="Alvarado L."/>
            <person name="Arachchi H.M."/>
            <person name="Berlin A.M."/>
            <person name="Chapman S.B."/>
            <person name="Dewar J."/>
            <person name="Goldberg J."/>
            <person name="Griggs A."/>
            <person name="Gujja S."/>
            <person name="Hansen M."/>
            <person name="Howarth C."/>
            <person name="Imamovic A."/>
            <person name="Larimer J."/>
            <person name="McCowan C."/>
            <person name="Murphy C."/>
            <person name="Neiman D."/>
            <person name="Pearson M."/>
            <person name="Priest M."/>
            <person name="Roberts A."/>
            <person name="Saif S."/>
            <person name="Shea T."/>
            <person name="Sisk P."/>
            <person name="Sykes S."/>
            <person name="Wortman J."/>
            <person name="Nusbaum C."/>
            <person name="Birren B."/>
        </authorList>
    </citation>
    <scope>NUCLEOTIDE SEQUENCE [LARGE SCALE GENOMIC DNA]</scope>
    <source>
        <strain evidence="1 3">ATCC 43197</strain>
    </source>
</reference>
<dbReference type="Proteomes" id="UP000014148">
    <property type="component" value="Unassembled WGS sequence"/>
</dbReference>
<keyword evidence="4" id="KW-1185">Reference proteome</keyword>
<evidence type="ECO:0000313" key="4">
    <source>
        <dbReference type="Proteomes" id="UP000014148"/>
    </source>
</evidence>
<name>R2RAZ1_9ENTE</name>